<dbReference type="Gene3D" id="3.40.50.300">
    <property type="entry name" value="P-loop containing nucleotide triphosphate hydrolases"/>
    <property type="match status" value="1"/>
</dbReference>
<keyword evidence="7 12" id="KW-0067">ATP-binding</keyword>
<dbReference type="Pfam" id="PF03796">
    <property type="entry name" value="DnaB_C"/>
    <property type="match status" value="1"/>
</dbReference>
<dbReference type="SUPFAM" id="SSF52540">
    <property type="entry name" value="P-loop containing nucleoside triphosphate hydrolases"/>
    <property type="match status" value="1"/>
</dbReference>
<dbReference type="GO" id="GO:0005524">
    <property type="term" value="F:ATP binding"/>
    <property type="evidence" value="ECO:0007669"/>
    <property type="project" value="UniProtKB-UniRule"/>
</dbReference>
<dbReference type="PROSITE" id="PS51199">
    <property type="entry name" value="SF4_HELICASE"/>
    <property type="match status" value="1"/>
</dbReference>
<protein>
    <recommendedName>
        <fullName evidence="11 12">Replicative DNA helicase</fullName>
        <ecNumber evidence="11 12">5.6.2.3</ecNumber>
    </recommendedName>
</protein>
<dbReference type="CDD" id="cd00984">
    <property type="entry name" value="DnaB_C"/>
    <property type="match status" value="1"/>
</dbReference>
<organism evidence="14 15">
    <name type="scientific">Candidatus Falkowbacteria bacterium CG02_land_8_20_14_3_00_36_14</name>
    <dbReference type="NCBI Taxonomy" id="1974560"/>
    <lineage>
        <taxon>Bacteria</taxon>
        <taxon>Candidatus Falkowiibacteriota</taxon>
    </lineage>
</organism>
<dbReference type="Proteomes" id="UP000228896">
    <property type="component" value="Unassembled WGS sequence"/>
</dbReference>
<evidence type="ECO:0000256" key="4">
    <source>
        <dbReference type="ARBA" id="ARBA00022741"/>
    </source>
</evidence>
<name>A0A2M7DKF6_9BACT</name>
<comment type="similarity">
    <text evidence="1 12">Belongs to the helicase family. DnaB subfamily.</text>
</comment>
<dbReference type="GO" id="GO:0005829">
    <property type="term" value="C:cytosol"/>
    <property type="evidence" value="ECO:0007669"/>
    <property type="project" value="TreeGrafter"/>
</dbReference>
<dbReference type="PANTHER" id="PTHR30153:SF2">
    <property type="entry name" value="REPLICATIVE DNA HELICASE"/>
    <property type="match status" value="1"/>
</dbReference>
<keyword evidence="3 12" id="KW-0235">DNA replication</keyword>
<dbReference type="InterPro" id="IPR003593">
    <property type="entry name" value="AAA+_ATPase"/>
</dbReference>
<dbReference type="Gene3D" id="1.10.860.10">
    <property type="entry name" value="DNAb Helicase, Chain A"/>
    <property type="match status" value="1"/>
</dbReference>
<evidence type="ECO:0000313" key="15">
    <source>
        <dbReference type="Proteomes" id="UP000228896"/>
    </source>
</evidence>
<comment type="caution">
    <text evidence="14">The sequence shown here is derived from an EMBL/GenBank/DDBJ whole genome shotgun (WGS) entry which is preliminary data.</text>
</comment>
<comment type="function">
    <text evidence="12">The main replicative DNA helicase, it participates in initiation and elongation during chromosome replication. Travels ahead of the DNA replisome, separating dsDNA into templates for DNA synthesis. A processive ATP-dependent 5'-3' DNA helicase it has DNA-dependent ATPase activity.</text>
</comment>
<keyword evidence="8 12" id="KW-0238">DNA-binding</keyword>
<evidence type="ECO:0000256" key="7">
    <source>
        <dbReference type="ARBA" id="ARBA00022840"/>
    </source>
</evidence>
<dbReference type="EC" id="5.6.2.3" evidence="11 12"/>
<dbReference type="PANTHER" id="PTHR30153">
    <property type="entry name" value="REPLICATIVE DNA HELICASE DNAB"/>
    <property type="match status" value="1"/>
</dbReference>
<dbReference type="InterPro" id="IPR007693">
    <property type="entry name" value="DNA_helicase_DnaB-like_N"/>
</dbReference>
<dbReference type="GO" id="GO:0006269">
    <property type="term" value="P:DNA replication, synthesis of primer"/>
    <property type="evidence" value="ECO:0007669"/>
    <property type="project" value="UniProtKB-UniRule"/>
</dbReference>
<dbReference type="InterPro" id="IPR007692">
    <property type="entry name" value="DNA_helicase_DnaB"/>
</dbReference>
<comment type="catalytic activity">
    <reaction evidence="10 12">
        <text>ATP + H2O = ADP + phosphate + H(+)</text>
        <dbReference type="Rhea" id="RHEA:13065"/>
        <dbReference type="ChEBI" id="CHEBI:15377"/>
        <dbReference type="ChEBI" id="CHEBI:15378"/>
        <dbReference type="ChEBI" id="CHEBI:30616"/>
        <dbReference type="ChEBI" id="CHEBI:43474"/>
        <dbReference type="ChEBI" id="CHEBI:456216"/>
        <dbReference type="EC" id="5.6.2.3"/>
    </reaction>
</comment>
<keyword evidence="4 12" id="KW-0547">Nucleotide-binding</keyword>
<evidence type="ECO:0000256" key="10">
    <source>
        <dbReference type="ARBA" id="ARBA00048954"/>
    </source>
</evidence>
<accession>A0A2M7DKF6</accession>
<evidence type="ECO:0000256" key="1">
    <source>
        <dbReference type="ARBA" id="ARBA00008428"/>
    </source>
</evidence>
<dbReference type="SUPFAM" id="SSF48024">
    <property type="entry name" value="N-terminal domain of DnaB helicase"/>
    <property type="match status" value="1"/>
</dbReference>
<evidence type="ECO:0000256" key="3">
    <source>
        <dbReference type="ARBA" id="ARBA00022705"/>
    </source>
</evidence>
<evidence type="ECO:0000256" key="9">
    <source>
        <dbReference type="ARBA" id="ARBA00023235"/>
    </source>
</evidence>
<keyword evidence="2 12" id="KW-0639">Primosome</keyword>
<dbReference type="GO" id="GO:0003677">
    <property type="term" value="F:DNA binding"/>
    <property type="evidence" value="ECO:0007669"/>
    <property type="project" value="UniProtKB-UniRule"/>
</dbReference>
<dbReference type="GO" id="GO:1990077">
    <property type="term" value="C:primosome complex"/>
    <property type="evidence" value="ECO:0007669"/>
    <property type="project" value="UniProtKB-UniRule"/>
</dbReference>
<evidence type="ECO:0000256" key="8">
    <source>
        <dbReference type="ARBA" id="ARBA00023125"/>
    </source>
</evidence>
<evidence type="ECO:0000256" key="12">
    <source>
        <dbReference type="RuleBase" id="RU362085"/>
    </source>
</evidence>
<gene>
    <name evidence="14" type="primary">dnaB</name>
    <name evidence="14" type="ORF">COS18_05720</name>
</gene>
<dbReference type="InterPro" id="IPR036185">
    <property type="entry name" value="DNA_heli_DnaB-like_N_sf"/>
</dbReference>
<dbReference type="GO" id="GO:0043139">
    <property type="term" value="F:5'-3' DNA helicase activity"/>
    <property type="evidence" value="ECO:0007669"/>
    <property type="project" value="UniProtKB-EC"/>
</dbReference>
<dbReference type="SMART" id="SM00382">
    <property type="entry name" value="AAA"/>
    <property type="match status" value="1"/>
</dbReference>
<sequence>MLESNLGKMPPQNIEAEESLLGSILIDKDAIIRVADAVMENDFYKDSHRIIFETIKDLYARHEPIDILSLTNRLDEKNKLEAVGGRAYLAKLSNMVATSSHAVNYANIVQRKATLRRLLSAAAEISEIGYREEEDIEKLLDESEQKLFGVSQKYLKNVFMPIDNLLAEAFDRIDELHKQSGKLRGLSTGYADLDNLLAGLQKSDLIILAARPSVGKTSLALDIARQAAIKSKEAVGIFSLEMSKEQLVDRMLCAQAGVSLWKMRTGKLSDREEDNDFSNIGTAMGQLSEAPIFIDDSANSTIMEIRTKARRLQMEQNLGLLVVDYLQLMEGRGKYGDNRVQEVSEITRGLKGIARELNVPVLALSQLSRVVEQSKPAIPKLSHLRESGSIEQDADVVMFIYRKASDRGYNRDDLSEEEKNTAEIHIEKHRNGPTGKVKLFFDENSVSFKNLAKSNLKAPPEF</sequence>
<keyword evidence="5 12" id="KW-0378">Hydrolase</keyword>
<evidence type="ECO:0000259" key="13">
    <source>
        <dbReference type="PROSITE" id="PS51199"/>
    </source>
</evidence>
<proteinExistence type="inferred from homology"/>
<evidence type="ECO:0000256" key="11">
    <source>
        <dbReference type="NCBIfam" id="TIGR00665"/>
    </source>
</evidence>
<reference evidence="15" key="1">
    <citation type="submission" date="2017-09" db="EMBL/GenBank/DDBJ databases">
        <title>Depth-based differentiation of microbial function through sediment-hosted aquifers and enrichment of novel symbionts in the deep terrestrial subsurface.</title>
        <authorList>
            <person name="Probst A.J."/>
            <person name="Ladd B."/>
            <person name="Jarett J.K."/>
            <person name="Geller-Mcgrath D.E."/>
            <person name="Sieber C.M.K."/>
            <person name="Emerson J.B."/>
            <person name="Anantharaman K."/>
            <person name="Thomas B.C."/>
            <person name="Malmstrom R."/>
            <person name="Stieglmeier M."/>
            <person name="Klingl A."/>
            <person name="Woyke T."/>
            <person name="Ryan C.M."/>
            <person name="Banfield J.F."/>
        </authorList>
    </citation>
    <scope>NUCLEOTIDE SEQUENCE [LARGE SCALE GENOMIC DNA]</scope>
</reference>
<keyword evidence="6 12" id="KW-0347">Helicase</keyword>
<keyword evidence="9" id="KW-0413">Isomerase</keyword>
<dbReference type="GO" id="GO:0016887">
    <property type="term" value="F:ATP hydrolysis activity"/>
    <property type="evidence" value="ECO:0007669"/>
    <property type="project" value="RHEA"/>
</dbReference>
<evidence type="ECO:0000256" key="5">
    <source>
        <dbReference type="ARBA" id="ARBA00022801"/>
    </source>
</evidence>
<evidence type="ECO:0000256" key="6">
    <source>
        <dbReference type="ARBA" id="ARBA00022806"/>
    </source>
</evidence>
<dbReference type="NCBIfam" id="NF004384">
    <property type="entry name" value="PRK05748.1"/>
    <property type="match status" value="1"/>
</dbReference>
<dbReference type="EMBL" id="PETS01000146">
    <property type="protein sequence ID" value="PIV50208.1"/>
    <property type="molecule type" value="Genomic_DNA"/>
</dbReference>
<feature type="domain" description="SF4 helicase" evidence="13">
    <location>
        <begin position="179"/>
        <end position="455"/>
    </location>
</feature>
<dbReference type="InterPro" id="IPR007694">
    <property type="entry name" value="DNA_helicase_DnaB-like_C"/>
</dbReference>
<evidence type="ECO:0000313" key="14">
    <source>
        <dbReference type="EMBL" id="PIV50208.1"/>
    </source>
</evidence>
<dbReference type="InterPro" id="IPR027417">
    <property type="entry name" value="P-loop_NTPase"/>
</dbReference>
<dbReference type="FunFam" id="1.10.860.10:FF:000001">
    <property type="entry name" value="Replicative DNA helicase"/>
    <property type="match status" value="1"/>
</dbReference>
<dbReference type="InterPro" id="IPR016136">
    <property type="entry name" value="DNA_helicase_N/primase_C"/>
</dbReference>
<dbReference type="Pfam" id="PF00772">
    <property type="entry name" value="DnaB"/>
    <property type="match status" value="1"/>
</dbReference>
<evidence type="ECO:0000256" key="2">
    <source>
        <dbReference type="ARBA" id="ARBA00022515"/>
    </source>
</evidence>
<dbReference type="AlphaFoldDB" id="A0A2M7DKF6"/>
<dbReference type="NCBIfam" id="TIGR00665">
    <property type="entry name" value="DnaB"/>
    <property type="match status" value="1"/>
</dbReference>